<keyword evidence="2" id="KW-1185">Reference proteome</keyword>
<dbReference type="Proteomes" id="UP000619260">
    <property type="component" value="Unassembled WGS sequence"/>
</dbReference>
<evidence type="ECO:0000313" key="1">
    <source>
        <dbReference type="EMBL" id="GIJ52272.1"/>
    </source>
</evidence>
<dbReference type="RefSeq" id="WP_203905669.1">
    <property type="nucleotide sequence ID" value="NZ_BOPF01000071.1"/>
</dbReference>
<dbReference type="EMBL" id="BOPF01000071">
    <property type="protein sequence ID" value="GIJ52272.1"/>
    <property type="molecule type" value="Genomic_DNA"/>
</dbReference>
<name>A0A8J4DXN9_9ACTN</name>
<reference evidence="1" key="1">
    <citation type="submission" date="2021-01" db="EMBL/GenBank/DDBJ databases">
        <title>Whole genome shotgun sequence of Virgisporangium aliadipatigenens NBRC 105644.</title>
        <authorList>
            <person name="Komaki H."/>
            <person name="Tamura T."/>
        </authorList>
    </citation>
    <scope>NUCLEOTIDE SEQUENCE</scope>
    <source>
        <strain evidence="1">NBRC 105644</strain>
    </source>
</reference>
<evidence type="ECO:0000313" key="2">
    <source>
        <dbReference type="Proteomes" id="UP000619260"/>
    </source>
</evidence>
<protein>
    <submittedName>
        <fullName evidence="1">Uncharacterized protein</fullName>
    </submittedName>
</protein>
<dbReference type="AlphaFoldDB" id="A0A8J4DXN9"/>
<sequence length="546" mass="59292">MVGEVERHRELVEAERAYEAYVRSGGADAQQLPQVTLAYKQALGVLSDRHPQRLPATAHILACLRMQFLASGDVALLDEAIDLAGRELDSAGSQARSPVALHANLAGVLNARFQTSGDQVDLDESMRHLRTAVDLARDGTVDQHTALMSNLAFALRIRYESCGDFADLAEAVDLARRAYVDASAVFRLKTGYMLSSILIVRYRQLGESTDLAEARRLALEVVEHAPEGHPEFGGYLAHLAGVEVDLYRRFGDRQAQERAAGRYERLMDLLAATESIRPVVVGNWTLMLDAATDVLRPARWLPGGSSTADVRRDLPLVTRMLPELRSAAQQAVGTAQWPWTKAALARAHLAIYAARNSWEHLREAIEAADAAVSGCVSEHPDHAQYALVAAAAVLARWVHDGHRADLERADALLVGASQHQFATPVVRIQAAHALMTARMTAGDRTGAHRAGLLSAGLLPLLAWPGTSRADQEFRLVEVVDVSRDATAVALAAGLRTEAVEINEASRAVLWSGMLNERKDLASVHLAAPALALRLTRVRRALASTQQ</sequence>
<comment type="caution">
    <text evidence="1">The sequence shown here is derived from an EMBL/GenBank/DDBJ whole genome shotgun (WGS) entry which is preliminary data.</text>
</comment>
<proteinExistence type="predicted"/>
<organism evidence="1 2">
    <name type="scientific">Virgisporangium aliadipatigenens</name>
    <dbReference type="NCBI Taxonomy" id="741659"/>
    <lineage>
        <taxon>Bacteria</taxon>
        <taxon>Bacillati</taxon>
        <taxon>Actinomycetota</taxon>
        <taxon>Actinomycetes</taxon>
        <taxon>Micromonosporales</taxon>
        <taxon>Micromonosporaceae</taxon>
        <taxon>Virgisporangium</taxon>
    </lineage>
</organism>
<gene>
    <name evidence="1" type="ORF">Val02_91580</name>
</gene>
<accession>A0A8J4DXN9</accession>